<dbReference type="SUPFAM" id="SSF52540">
    <property type="entry name" value="P-loop containing nucleoside triphosphate hydrolases"/>
    <property type="match status" value="1"/>
</dbReference>
<dbReference type="InterPro" id="IPR017871">
    <property type="entry name" value="ABC_transporter-like_CS"/>
</dbReference>
<dbReference type="GO" id="GO:0005886">
    <property type="term" value="C:plasma membrane"/>
    <property type="evidence" value="ECO:0007669"/>
    <property type="project" value="TreeGrafter"/>
</dbReference>
<sequence>MGDLSIQDLVVEYSNAGYAVRPIDGLDLDVAAGSLVILLGPSGCGKTTLLSCLGAILRPTAGTIKFGDVDVTSLDARELSTYRRETVGIVFQAFNLVPSLTAQENVMVPLRASGMSRRAAAKRADQLLARVGLHDRLHHRPGDLSGGQQQRVAVARAIALDPPLILADEPTAHLDFIQVEEVLKLIRELASGERIVVVATHDTRILPLADRVIELVPDFAGTDRSPETVDLAAGDVLFEQGTMGELIYVVTDGEIELVRELSGGGEETLKLAVAGDYFGEFGPLFHLPRSATARARTDAAVVGYTVQAFRERLGSGTRELIEHRPLPD</sequence>
<dbReference type="SMART" id="SM00382">
    <property type="entry name" value="AAA"/>
    <property type="match status" value="1"/>
</dbReference>
<dbReference type="Gene3D" id="2.60.120.10">
    <property type="entry name" value="Jelly Rolls"/>
    <property type="match status" value="1"/>
</dbReference>
<dbReference type="PANTHER" id="PTHR24220:SF689">
    <property type="entry name" value="LIPOPROTEIN-RELEASING SYSTEM ATP-BINDING PROTEIN LOLD"/>
    <property type="match status" value="1"/>
</dbReference>
<organism evidence="7 8">
    <name type="scientific">Mycolicibacterium holsaticum</name>
    <dbReference type="NCBI Taxonomy" id="152142"/>
    <lineage>
        <taxon>Bacteria</taxon>
        <taxon>Bacillati</taxon>
        <taxon>Actinomycetota</taxon>
        <taxon>Actinomycetes</taxon>
        <taxon>Mycobacteriales</taxon>
        <taxon>Mycobacteriaceae</taxon>
        <taxon>Mycolicibacterium</taxon>
    </lineage>
</organism>
<keyword evidence="3" id="KW-0547">Nucleotide-binding</keyword>
<dbReference type="InterPro" id="IPR018490">
    <property type="entry name" value="cNMP-bd_dom_sf"/>
</dbReference>
<keyword evidence="8" id="KW-1185">Reference proteome</keyword>
<dbReference type="Gene3D" id="3.40.50.300">
    <property type="entry name" value="P-loop containing nucleotide triphosphate hydrolases"/>
    <property type="match status" value="1"/>
</dbReference>
<dbReference type="Pfam" id="PF00027">
    <property type="entry name" value="cNMP_binding"/>
    <property type="match status" value="1"/>
</dbReference>
<keyword evidence="4 7" id="KW-0067">ATP-binding</keyword>
<dbReference type="EMBL" id="MIGZ01000176">
    <property type="protein sequence ID" value="ODQ85582.1"/>
    <property type="molecule type" value="Genomic_DNA"/>
</dbReference>
<dbReference type="Proteomes" id="UP000094243">
    <property type="component" value="Unassembled WGS sequence"/>
</dbReference>
<dbReference type="InterPro" id="IPR000595">
    <property type="entry name" value="cNMP-bd_dom"/>
</dbReference>
<dbReference type="InterPro" id="IPR027417">
    <property type="entry name" value="P-loop_NTPase"/>
</dbReference>
<evidence type="ECO:0000256" key="2">
    <source>
        <dbReference type="ARBA" id="ARBA00022448"/>
    </source>
</evidence>
<evidence type="ECO:0000313" key="7">
    <source>
        <dbReference type="EMBL" id="ODQ85582.1"/>
    </source>
</evidence>
<evidence type="ECO:0000259" key="5">
    <source>
        <dbReference type="PROSITE" id="PS50042"/>
    </source>
</evidence>
<proteinExistence type="inferred from homology"/>
<dbReference type="InterPro" id="IPR014710">
    <property type="entry name" value="RmlC-like_jellyroll"/>
</dbReference>
<comment type="similarity">
    <text evidence="1">Belongs to the ABC transporter superfamily.</text>
</comment>
<dbReference type="GO" id="GO:0005524">
    <property type="term" value="F:ATP binding"/>
    <property type="evidence" value="ECO:0007669"/>
    <property type="project" value="UniProtKB-KW"/>
</dbReference>
<gene>
    <name evidence="7" type="ORF">BHQ17_22850</name>
</gene>
<protein>
    <submittedName>
        <fullName evidence="7">Glutamine ABC transporter ATP-binding protein</fullName>
    </submittedName>
</protein>
<keyword evidence="2" id="KW-0813">Transport</keyword>
<accession>A0A1E3R874</accession>
<evidence type="ECO:0000313" key="8">
    <source>
        <dbReference type="Proteomes" id="UP000094243"/>
    </source>
</evidence>
<dbReference type="InterPro" id="IPR015854">
    <property type="entry name" value="ABC_transpr_LolD-like"/>
</dbReference>
<dbReference type="PROSITE" id="PS50042">
    <property type="entry name" value="CNMP_BINDING_3"/>
    <property type="match status" value="1"/>
</dbReference>
<dbReference type="GO" id="GO:0022857">
    <property type="term" value="F:transmembrane transporter activity"/>
    <property type="evidence" value="ECO:0007669"/>
    <property type="project" value="TreeGrafter"/>
</dbReference>
<dbReference type="InterPro" id="IPR017911">
    <property type="entry name" value="MacB-like_ATP-bd"/>
</dbReference>
<dbReference type="InterPro" id="IPR003439">
    <property type="entry name" value="ABC_transporter-like_ATP-bd"/>
</dbReference>
<feature type="domain" description="ABC transporter" evidence="6">
    <location>
        <begin position="4"/>
        <end position="242"/>
    </location>
</feature>
<dbReference type="CDD" id="cd00038">
    <property type="entry name" value="CAP_ED"/>
    <property type="match status" value="1"/>
</dbReference>
<dbReference type="AlphaFoldDB" id="A0A1E3R874"/>
<dbReference type="PROSITE" id="PS00211">
    <property type="entry name" value="ABC_TRANSPORTER_1"/>
    <property type="match status" value="1"/>
</dbReference>
<dbReference type="InterPro" id="IPR003593">
    <property type="entry name" value="AAA+_ATPase"/>
</dbReference>
<evidence type="ECO:0000259" key="6">
    <source>
        <dbReference type="PROSITE" id="PS50893"/>
    </source>
</evidence>
<reference evidence="8" key="1">
    <citation type="submission" date="2016-09" db="EMBL/GenBank/DDBJ databases">
        <authorList>
            <person name="Greninger A.L."/>
            <person name="Jerome K.R."/>
            <person name="Mcnair B."/>
            <person name="Wallis C."/>
            <person name="Fang F."/>
        </authorList>
    </citation>
    <scope>NUCLEOTIDE SEQUENCE [LARGE SCALE GENOMIC DNA]</scope>
    <source>
        <strain evidence="8">M7</strain>
    </source>
</reference>
<dbReference type="GO" id="GO:0016887">
    <property type="term" value="F:ATP hydrolysis activity"/>
    <property type="evidence" value="ECO:0007669"/>
    <property type="project" value="InterPro"/>
</dbReference>
<dbReference type="SMART" id="SM00100">
    <property type="entry name" value="cNMP"/>
    <property type="match status" value="1"/>
</dbReference>
<comment type="caution">
    <text evidence="7">The sequence shown here is derived from an EMBL/GenBank/DDBJ whole genome shotgun (WGS) entry which is preliminary data.</text>
</comment>
<evidence type="ECO:0000256" key="3">
    <source>
        <dbReference type="ARBA" id="ARBA00022741"/>
    </source>
</evidence>
<dbReference type="PANTHER" id="PTHR24220">
    <property type="entry name" value="IMPORT ATP-BINDING PROTEIN"/>
    <property type="match status" value="1"/>
</dbReference>
<dbReference type="OrthoDB" id="9802264at2"/>
<name>A0A1E3R874_9MYCO</name>
<dbReference type="Pfam" id="PF00005">
    <property type="entry name" value="ABC_tran"/>
    <property type="match status" value="1"/>
</dbReference>
<dbReference type="PROSITE" id="PS50893">
    <property type="entry name" value="ABC_TRANSPORTER_2"/>
    <property type="match status" value="1"/>
</dbReference>
<evidence type="ECO:0000256" key="1">
    <source>
        <dbReference type="ARBA" id="ARBA00005417"/>
    </source>
</evidence>
<dbReference type="FunFam" id="3.40.50.300:FF:001448">
    <property type="entry name" value="Glutamine ABC transporter ATP-binding protein"/>
    <property type="match status" value="1"/>
</dbReference>
<dbReference type="SUPFAM" id="SSF51206">
    <property type="entry name" value="cAMP-binding domain-like"/>
    <property type="match status" value="1"/>
</dbReference>
<dbReference type="CDD" id="cd03255">
    <property type="entry name" value="ABC_MJ0796_LolCDE_FtsE"/>
    <property type="match status" value="1"/>
</dbReference>
<dbReference type="RefSeq" id="WP_069407356.1">
    <property type="nucleotide sequence ID" value="NZ_JBHRZJ010000013.1"/>
</dbReference>
<evidence type="ECO:0000256" key="4">
    <source>
        <dbReference type="ARBA" id="ARBA00022840"/>
    </source>
</evidence>
<dbReference type="PRINTS" id="PR00103">
    <property type="entry name" value="CAMPKINASE"/>
</dbReference>
<feature type="domain" description="Cyclic nucleotide-binding" evidence="5">
    <location>
        <begin position="227"/>
        <end position="314"/>
    </location>
</feature>